<reference evidence="1 2" key="1">
    <citation type="submission" date="2023-07" db="EMBL/GenBank/DDBJ databases">
        <title>Strategy for survival of the halotoleranting strain Dietzia MX2 from the Yakshinskoe mineral salts deposit.</title>
        <authorList>
            <person name="Kharitonova M.A."/>
            <person name="Kupriyanova-Ashina F.G."/>
            <person name="Shakirov T.R."/>
            <person name="Vafina M.S."/>
            <person name="Ilinskaya O.N."/>
        </authorList>
    </citation>
    <scope>NUCLEOTIDE SEQUENCE [LARGE SCALE GENOMIC DNA]</scope>
    <source>
        <strain evidence="1 2">MX2</strain>
    </source>
</reference>
<proteinExistence type="predicted"/>
<accession>A0ABT8H2X8</accession>
<dbReference type="EMBL" id="JAUHTB010000015">
    <property type="protein sequence ID" value="MDN4506831.1"/>
    <property type="molecule type" value="Genomic_DNA"/>
</dbReference>
<comment type="caution">
    <text evidence="1">The sequence shown here is derived from an EMBL/GenBank/DDBJ whole genome shotgun (WGS) entry which is preliminary data.</text>
</comment>
<dbReference type="RefSeq" id="WP_182640314.1">
    <property type="nucleotide sequence ID" value="NZ_JAUHTB010000015.1"/>
</dbReference>
<sequence>MTIVPPEVLRRQRAAVTAWIDEVLEASQRDRAIRLGDSFAERDVISGVEIFGEPMRGVWVWRKPSIMPHLYLGWALADPRTAETFDESDAVFLRRTPKSLRRRSRLEHQG</sequence>
<keyword evidence="2" id="KW-1185">Reference proteome</keyword>
<evidence type="ECO:0000313" key="1">
    <source>
        <dbReference type="EMBL" id="MDN4506831.1"/>
    </source>
</evidence>
<evidence type="ECO:0000313" key="2">
    <source>
        <dbReference type="Proteomes" id="UP001172702"/>
    </source>
</evidence>
<organism evidence="1 2">
    <name type="scientific">Dietzia maris</name>
    <dbReference type="NCBI Taxonomy" id="37915"/>
    <lineage>
        <taxon>Bacteria</taxon>
        <taxon>Bacillati</taxon>
        <taxon>Actinomycetota</taxon>
        <taxon>Actinomycetes</taxon>
        <taxon>Mycobacteriales</taxon>
        <taxon>Dietziaceae</taxon>
        <taxon>Dietzia</taxon>
    </lineage>
</organism>
<gene>
    <name evidence="1" type="ORF">QYF62_12270</name>
</gene>
<dbReference type="Proteomes" id="UP001172702">
    <property type="component" value="Unassembled WGS sequence"/>
</dbReference>
<name>A0ABT8H2X8_9ACTN</name>
<protein>
    <submittedName>
        <fullName evidence="1">Uncharacterized protein</fullName>
    </submittedName>
</protein>